<dbReference type="SUPFAM" id="SSF46626">
    <property type="entry name" value="Cytochrome c"/>
    <property type="match status" value="2"/>
</dbReference>
<dbReference type="PANTHER" id="PTHR30600">
    <property type="entry name" value="CYTOCHROME C PEROXIDASE-RELATED"/>
    <property type="match status" value="1"/>
</dbReference>
<dbReference type="Proteomes" id="UP000886042">
    <property type="component" value="Unassembled WGS sequence"/>
</dbReference>
<proteinExistence type="predicted"/>
<dbReference type="InterPro" id="IPR004852">
    <property type="entry name" value="Di-haem_cyt_c_peroxidsae"/>
</dbReference>
<evidence type="ECO:0000256" key="4">
    <source>
        <dbReference type="ARBA" id="ARBA00022729"/>
    </source>
</evidence>
<evidence type="ECO:0000256" key="10">
    <source>
        <dbReference type="SAM" id="MobiDB-lite"/>
    </source>
</evidence>
<evidence type="ECO:0000256" key="7">
    <source>
        <dbReference type="ARBA" id="ARBA00023004"/>
    </source>
</evidence>
<feature type="binding site" description="covalent" evidence="8">
    <location>
        <position position="251"/>
    </location>
    <ligand>
        <name>heme c</name>
        <dbReference type="ChEBI" id="CHEBI:61717"/>
        <label>2</label>
    </ligand>
</feature>
<dbReference type="GO" id="GO:0009055">
    <property type="term" value="F:electron transfer activity"/>
    <property type="evidence" value="ECO:0007669"/>
    <property type="project" value="InterPro"/>
</dbReference>
<dbReference type="Gene3D" id="1.10.760.10">
    <property type="entry name" value="Cytochrome c-like domain"/>
    <property type="match status" value="2"/>
</dbReference>
<evidence type="ECO:0000256" key="6">
    <source>
        <dbReference type="ARBA" id="ARBA00023002"/>
    </source>
</evidence>
<keyword evidence="4" id="KW-0732">Signal</keyword>
<dbReference type="PIRSF" id="PIRSF000294">
    <property type="entry name" value="Cytochrome-c_peroxidase"/>
    <property type="match status" value="1"/>
</dbReference>
<keyword evidence="3 9" id="KW-0479">Metal-binding</keyword>
<dbReference type="AlphaFoldDB" id="A0A7C3CCD2"/>
<gene>
    <name evidence="12" type="ORF">ENJ46_06100</name>
</gene>
<comment type="cofactor">
    <cofactor evidence="8">
        <name>heme</name>
        <dbReference type="ChEBI" id="CHEBI:30413"/>
    </cofactor>
    <text evidence="8">Binds 2 heme groups.</text>
</comment>
<dbReference type="EMBL" id="DRMN01000394">
    <property type="protein sequence ID" value="HFB55480.1"/>
    <property type="molecule type" value="Genomic_DNA"/>
</dbReference>
<organism evidence="12">
    <name type="scientific">Hellea balneolensis</name>
    <dbReference type="NCBI Taxonomy" id="287478"/>
    <lineage>
        <taxon>Bacteria</taxon>
        <taxon>Pseudomonadati</taxon>
        <taxon>Pseudomonadota</taxon>
        <taxon>Alphaproteobacteria</taxon>
        <taxon>Maricaulales</taxon>
        <taxon>Robiginitomaculaceae</taxon>
        <taxon>Hellea</taxon>
    </lineage>
</organism>
<keyword evidence="2 8" id="KW-0349">Heme</keyword>
<evidence type="ECO:0000256" key="3">
    <source>
        <dbReference type="ARBA" id="ARBA00022723"/>
    </source>
</evidence>
<feature type="domain" description="Cytochrome c" evidence="11">
    <location>
        <begin position="79"/>
        <end position="195"/>
    </location>
</feature>
<comment type="subcellular location">
    <subcellularLocation>
        <location evidence="1">Periplasm</location>
    </subcellularLocation>
</comment>
<sequence length="410" mass="44365">MRILKFVSLAFGAILLQNCSAPSDEGAKSSQVSNQPALERTGSADNNSYSAEQVVGTHSDPLLGLPPVPIPQNNPMSDDKIALGKKLFLDAQFSADGKVSCSTCHKLEKAFTDGPLQTSQGFMGKTGTRNAPTVVNAAFNESQFWDGRRADLEGQSMDPPVNPVEGGLPNHEPILDAIRQDSDYEKAFKQVFGKAGEDITMTEVSYAIAAFERTIVSGNSGFDQYYYGGNKAAMSPAAIRGLDVFLGQGRCVSCHTIEQDYAIFTDHKFHNLGIGFNRISQNIESVAGDLIANERAGHSVDDMVLSDPNASELGRFAINGEWQDIGQFKTPTLRNIAATAPYMHDGSLATLKEVVQFYNDTLVPGDKGPANPFQSGGIRPLNLSDEQQKDLVAYLESLTSPQYQDAVREE</sequence>
<dbReference type="PROSITE" id="PS51007">
    <property type="entry name" value="CYTC"/>
    <property type="match status" value="2"/>
</dbReference>
<dbReference type="InterPro" id="IPR051395">
    <property type="entry name" value="Cytochrome_c_Peroxidase/MauG"/>
</dbReference>
<name>A0A7C3CCD2_9PROT</name>
<evidence type="ECO:0000259" key="11">
    <source>
        <dbReference type="PROSITE" id="PS51007"/>
    </source>
</evidence>
<keyword evidence="6" id="KW-0560">Oxidoreductase</keyword>
<dbReference type="GO" id="GO:0042597">
    <property type="term" value="C:periplasmic space"/>
    <property type="evidence" value="ECO:0007669"/>
    <property type="project" value="UniProtKB-SubCell"/>
</dbReference>
<dbReference type="Pfam" id="PF00034">
    <property type="entry name" value="Cytochrom_C"/>
    <property type="match status" value="1"/>
</dbReference>
<evidence type="ECO:0000313" key="12">
    <source>
        <dbReference type="EMBL" id="HFB55480.1"/>
    </source>
</evidence>
<reference evidence="12" key="1">
    <citation type="journal article" date="2020" name="mSystems">
        <title>Genome- and Community-Level Interaction Insights into Carbon Utilization and Element Cycling Functions of Hydrothermarchaeota in Hydrothermal Sediment.</title>
        <authorList>
            <person name="Zhou Z."/>
            <person name="Liu Y."/>
            <person name="Xu W."/>
            <person name="Pan J."/>
            <person name="Luo Z.H."/>
            <person name="Li M."/>
        </authorList>
    </citation>
    <scope>NUCLEOTIDE SEQUENCE [LARGE SCALE GENOMIC DNA]</scope>
    <source>
        <strain evidence="12">HyVt-489</strain>
    </source>
</reference>
<dbReference type="GO" id="GO:0004130">
    <property type="term" value="F:cytochrome-c peroxidase activity"/>
    <property type="evidence" value="ECO:0007669"/>
    <property type="project" value="TreeGrafter"/>
</dbReference>
<feature type="region of interest" description="Disordered" evidence="10">
    <location>
        <begin position="24"/>
        <end position="46"/>
    </location>
</feature>
<keyword evidence="7 9" id="KW-0408">Iron</keyword>
<dbReference type="GO" id="GO:0020037">
    <property type="term" value="F:heme binding"/>
    <property type="evidence" value="ECO:0007669"/>
    <property type="project" value="InterPro"/>
</dbReference>
<protein>
    <submittedName>
        <fullName evidence="12">C-type cytochrome</fullName>
    </submittedName>
</protein>
<comment type="caution">
    <text evidence="12">The sequence shown here is derived from an EMBL/GenBank/DDBJ whole genome shotgun (WGS) entry which is preliminary data.</text>
</comment>
<feature type="binding site" description="covalent" evidence="8">
    <location>
        <position position="104"/>
    </location>
    <ligand>
        <name>heme c</name>
        <dbReference type="ChEBI" id="CHEBI:61717"/>
        <label>1</label>
    </ligand>
</feature>
<feature type="binding site" description="covalent" evidence="8">
    <location>
        <position position="101"/>
    </location>
    <ligand>
        <name>heme c</name>
        <dbReference type="ChEBI" id="CHEBI:61717"/>
        <label>1</label>
    </ligand>
</feature>
<dbReference type="GO" id="GO:0046872">
    <property type="term" value="F:metal ion binding"/>
    <property type="evidence" value="ECO:0007669"/>
    <property type="project" value="UniProtKB-KW"/>
</dbReference>
<dbReference type="Pfam" id="PF03150">
    <property type="entry name" value="CCP_MauG"/>
    <property type="match status" value="1"/>
</dbReference>
<evidence type="ECO:0000256" key="8">
    <source>
        <dbReference type="PIRSR" id="PIRSR000294-1"/>
    </source>
</evidence>
<dbReference type="InterPro" id="IPR009056">
    <property type="entry name" value="Cyt_c-like_dom"/>
</dbReference>
<evidence type="ECO:0000256" key="5">
    <source>
        <dbReference type="ARBA" id="ARBA00022764"/>
    </source>
</evidence>
<evidence type="ECO:0000256" key="9">
    <source>
        <dbReference type="PIRSR" id="PIRSR000294-2"/>
    </source>
</evidence>
<feature type="binding site" description="covalent" evidence="8">
    <location>
        <position position="254"/>
    </location>
    <ligand>
        <name>heme c</name>
        <dbReference type="ChEBI" id="CHEBI:61717"/>
        <label>2</label>
    </ligand>
</feature>
<feature type="binding site" description="axial binding residue" evidence="9">
    <location>
        <position position="105"/>
    </location>
    <ligand>
        <name>heme c</name>
        <dbReference type="ChEBI" id="CHEBI:61717"/>
        <label>1</label>
    </ligand>
    <ligandPart>
        <name>Fe</name>
        <dbReference type="ChEBI" id="CHEBI:18248"/>
    </ligandPart>
</feature>
<dbReference type="InterPro" id="IPR036909">
    <property type="entry name" value="Cyt_c-like_dom_sf"/>
</dbReference>
<feature type="binding site" description="axial binding residue" evidence="9">
    <location>
        <position position="255"/>
    </location>
    <ligand>
        <name>heme c</name>
        <dbReference type="ChEBI" id="CHEBI:61717"/>
        <label>2</label>
    </ligand>
    <ligandPart>
        <name>Fe</name>
        <dbReference type="ChEBI" id="CHEBI:18248"/>
    </ligandPart>
</feature>
<feature type="domain" description="Cytochrome c" evidence="11">
    <location>
        <begin position="236"/>
        <end position="399"/>
    </location>
</feature>
<comment type="PTM">
    <text evidence="8">Binds 2 heme groups per subunit.</text>
</comment>
<keyword evidence="5" id="KW-0574">Periplasm</keyword>
<dbReference type="InterPro" id="IPR026259">
    <property type="entry name" value="MauG/Cytc_peroxidase"/>
</dbReference>
<evidence type="ECO:0000256" key="2">
    <source>
        <dbReference type="ARBA" id="ARBA00022617"/>
    </source>
</evidence>
<accession>A0A7C3CCD2</accession>
<evidence type="ECO:0000256" key="1">
    <source>
        <dbReference type="ARBA" id="ARBA00004418"/>
    </source>
</evidence>
<dbReference type="PANTHER" id="PTHR30600:SF10">
    <property type="entry name" value="BLL6722 PROTEIN"/>
    <property type="match status" value="1"/>
</dbReference>